<keyword evidence="3" id="KW-1185">Reference proteome</keyword>
<dbReference type="EMBL" id="BAABKP010000004">
    <property type="protein sequence ID" value="GAA4798693.1"/>
    <property type="molecule type" value="Genomic_DNA"/>
</dbReference>
<feature type="chain" id="PRO_5046337692" description="Lipoprotein" evidence="1">
    <location>
        <begin position="24"/>
        <end position="133"/>
    </location>
</feature>
<name>A0ABP9BU96_9MICC</name>
<proteinExistence type="predicted"/>
<reference evidence="3" key="1">
    <citation type="journal article" date="2019" name="Int. J. Syst. Evol. Microbiol.">
        <title>The Global Catalogue of Microorganisms (GCM) 10K type strain sequencing project: providing services to taxonomists for standard genome sequencing and annotation.</title>
        <authorList>
            <consortium name="The Broad Institute Genomics Platform"/>
            <consortium name="The Broad Institute Genome Sequencing Center for Infectious Disease"/>
            <person name="Wu L."/>
            <person name="Ma J."/>
        </authorList>
    </citation>
    <scope>NUCLEOTIDE SEQUENCE [LARGE SCALE GENOMIC DNA]</scope>
    <source>
        <strain evidence="3">JCM 18541</strain>
    </source>
</reference>
<evidence type="ECO:0000313" key="2">
    <source>
        <dbReference type="EMBL" id="GAA4798693.1"/>
    </source>
</evidence>
<protein>
    <recommendedName>
        <fullName evidence="4">Lipoprotein</fullName>
    </recommendedName>
</protein>
<comment type="caution">
    <text evidence="2">The sequence shown here is derived from an EMBL/GenBank/DDBJ whole genome shotgun (WGS) entry which is preliminary data.</text>
</comment>
<dbReference type="Proteomes" id="UP001500187">
    <property type="component" value="Unassembled WGS sequence"/>
</dbReference>
<dbReference type="RefSeq" id="WP_345446677.1">
    <property type="nucleotide sequence ID" value="NZ_BAABKP010000004.1"/>
</dbReference>
<sequence length="133" mass="14511">MKRVAGMVVVAGLGLVLTGCSSAESEAVKVAQAYVVGTEKERCEMTLGRSDCNNQTDQVVWSGHPTEVESVTTWKEDGYAVVIPDEKGNKDVFGLRKVNDEWKVEEYDVITEEHLAEKDPACWALSEDTGVGC</sequence>
<feature type="signal peptide" evidence="1">
    <location>
        <begin position="1"/>
        <end position="23"/>
    </location>
</feature>
<evidence type="ECO:0000256" key="1">
    <source>
        <dbReference type="SAM" id="SignalP"/>
    </source>
</evidence>
<organism evidence="2 3">
    <name type="scientific">Rothia endophytica</name>
    <dbReference type="NCBI Taxonomy" id="1324766"/>
    <lineage>
        <taxon>Bacteria</taxon>
        <taxon>Bacillati</taxon>
        <taxon>Actinomycetota</taxon>
        <taxon>Actinomycetes</taxon>
        <taxon>Micrococcales</taxon>
        <taxon>Micrococcaceae</taxon>
        <taxon>Rothia</taxon>
    </lineage>
</organism>
<keyword evidence="1" id="KW-0732">Signal</keyword>
<dbReference type="PROSITE" id="PS51257">
    <property type="entry name" value="PROKAR_LIPOPROTEIN"/>
    <property type="match status" value="1"/>
</dbReference>
<evidence type="ECO:0008006" key="4">
    <source>
        <dbReference type="Google" id="ProtNLM"/>
    </source>
</evidence>
<evidence type="ECO:0000313" key="3">
    <source>
        <dbReference type="Proteomes" id="UP001500187"/>
    </source>
</evidence>
<gene>
    <name evidence="2" type="ORF">GCM10023352_18100</name>
</gene>
<accession>A0ABP9BU96</accession>